<evidence type="ECO:0000313" key="10">
    <source>
        <dbReference type="Proteomes" id="UP001524587"/>
    </source>
</evidence>
<organism evidence="9 10">
    <name type="scientific">Endosaccharibacter trunci</name>
    <dbReference type="NCBI Taxonomy" id="2812733"/>
    <lineage>
        <taxon>Bacteria</taxon>
        <taxon>Pseudomonadati</taxon>
        <taxon>Pseudomonadota</taxon>
        <taxon>Alphaproteobacteria</taxon>
        <taxon>Acetobacterales</taxon>
        <taxon>Acetobacteraceae</taxon>
        <taxon>Endosaccharibacter</taxon>
    </lineage>
</organism>
<dbReference type="Gene3D" id="3.40.50.850">
    <property type="entry name" value="Isochorismatase-like"/>
    <property type="match status" value="1"/>
</dbReference>
<proteinExistence type="inferred from homology"/>
<dbReference type="GO" id="GO:0008936">
    <property type="term" value="F:nicotinamidase activity"/>
    <property type="evidence" value="ECO:0007669"/>
    <property type="project" value="UniProtKB-EC"/>
</dbReference>
<accession>A0ABT1W4G2</accession>
<evidence type="ECO:0000259" key="8">
    <source>
        <dbReference type="Pfam" id="PF00857"/>
    </source>
</evidence>
<reference evidence="9 10" key="1">
    <citation type="submission" date="2022-06" db="EMBL/GenBank/DDBJ databases">
        <title>Endosaccharibacter gen. nov., sp. nov., endophytic bacteria isolated from sugarcane.</title>
        <authorList>
            <person name="Pitiwittayakul N."/>
            <person name="Yukphan P."/>
            <person name="Charoenyingcharoen P."/>
            <person name="Tanasupawat S."/>
        </authorList>
    </citation>
    <scope>NUCLEOTIDE SEQUENCE [LARGE SCALE GENOMIC DNA]</scope>
    <source>
        <strain evidence="9 10">KSS8</strain>
    </source>
</reference>
<dbReference type="PANTHER" id="PTHR11080">
    <property type="entry name" value="PYRAZINAMIDASE/NICOTINAMIDASE"/>
    <property type="match status" value="1"/>
</dbReference>
<comment type="caution">
    <text evidence="9">The sequence shown here is derived from an EMBL/GenBank/DDBJ whole genome shotgun (WGS) entry which is preliminary data.</text>
</comment>
<sequence>MKINPATDMLGVVDVQPTFMPGGELPVPDGDTVVPTVNRLLRHFPSAFATQDWHPPGHSSFASAHPGHAPGDMIEMDYGPQILWPDHAIQNSAGASLHPALDQSRISLIIRKGFHPGIDSYSAFRENDHRCSTGLAGWLRARSVERLFLCGLAADFCVAWSAEDAIAAGFETIVIEDATRAIAMPLPGGGDSAERARARLAALGVRFLQTNHLES</sequence>
<dbReference type="InterPro" id="IPR052347">
    <property type="entry name" value="Isochorismatase_Nicotinamidase"/>
</dbReference>
<evidence type="ECO:0000256" key="1">
    <source>
        <dbReference type="ARBA" id="ARBA00006336"/>
    </source>
</evidence>
<evidence type="ECO:0000313" key="9">
    <source>
        <dbReference type="EMBL" id="MCQ8277768.1"/>
    </source>
</evidence>
<name>A0ABT1W4G2_9PROT</name>
<keyword evidence="4 9" id="KW-0378">Hydrolase</keyword>
<dbReference type="CDD" id="cd01011">
    <property type="entry name" value="nicotinamidase"/>
    <property type="match status" value="1"/>
</dbReference>
<gene>
    <name evidence="9" type="primary">pncA</name>
    <name evidence="9" type="ORF">NFI95_04825</name>
</gene>
<feature type="domain" description="Isochorismatase-like" evidence="8">
    <location>
        <begin position="12"/>
        <end position="182"/>
    </location>
</feature>
<keyword evidence="10" id="KW-1185">Reference proteome</keyword>
<evidence type="ECO:0000256" key="7">
    <source>
        <dbReference type="ARBA" id="ARBA00043224"/>
    </source>
</evidence>
<dbReference type="InterPro" id="IPR036380">
    <property type="entry name" value="Isochorismatase-like_sf"/>
</dbReference>
<dbReference type="SUPFAM" id="SSF52499">
    <property type="entry name" value="Isochorismatase-like hydrolases"/>
    <property type="match status" value="1"/>
</dbReference>
<evidence type="ECO:0000256" key="2">
    <source>
        <dbReference type="ARBA" id="ARBA00022642"/>
    </source>
</evidence>
<dbReference type="Pfam" id="PF00857">
    <property type="entry name" value="Isochorismatase"/>
    <property type="match status" value="1"/>
</dbReference>
<dbReference type="NCBIfam" id="NF008623">
    <property type="entry name" value="PRK11609.1"/>
    <property type="match status" value="1"/>
</dbReference>
<keyword evidence="3" id="KW-0479">Metal-binding</keyword>
<evidence type="ECO:0000256" key="5">
    <source>
        <dbReference type="ARBA" id="ARBA00037900"/>
    </source>
</evidence>
<dbReference type="PANTHER" id="PTHR11080:SF2">
    <property type="entry name" value="LD05707P"/>
    <property type="match status" value="1"/>
</dbReference>
<evidence type="ECO:0000256" key="4">
    <source>
        <dbReference type="ARBA" id="ARBA00022801"/>
    </source>
</evidence>
<dbReference type="EMBL" id="JAMSKV010000003">
    <property type="protein sequence ID" value="MCQ8277768.1"/>
    <property type="molecule type" value="Genomic_DNA"/>
</dbReference>
<keyword evidence="2" id="KW-0662">Pyridine nucleotide biosynthesis</keyword>
<protein>
    <recommendedName>
        <fullName evidence="6">nicotinamidase</fullName>
        <ecNumber evidence="6">3.5.1.19</ecNumber>
    </recommendedName>
    <alternativeName>
        <fullName evidence="7">Nicotinamide deamidase</fullName>
    </alternativeName>
</protein>
<dbReference type="EC" id="3.5.1.19" evidence="6"/>
<dbReference type="RefSeq" id="WP_422863229.1">
    <property type="nucleotide sequence ID" value="NZ_JAMSKV010000003.1"/>
</dbReference>
<evidence type="ECO:0000256" key="6">
    <source>
        <dbReference type="ARBA" id="ARBA00039017"/>
    </source>
</evidence>
<dbReference type="InterPro" id="IPR000868">
    <property type="entry name" value="Isochorismatase-like_dom"/>
</dbReference>
<comment type="similarity">
    <text evidence="1">Belongs to the isochorismatase family.</text>
</comment>
<evidence type="ECO:0000256" key="3">
    <source>
        <dbReference type="ARBA" id="ARBA00022723"/>
    </source>
</evidence>
<comment type="pathway">
    <text evidence="5">Cofactor biosynthesis; nicotinate biosynthesis; nicotinate from nicotinamide: step 1/1.</text>
</comment>
<dbReference type="Proteomes" id="UP001524587">
    <property type="component" value="Unassembled WGS sequence"/>
</dbReference>